<organism evidence="1 2">
    <name type="scientific">Rhodococcoides yunnanense</name>
    <dbReference type="NCBI Taxonomy" id="278209"/>
    <lineage>
        <taxon>Bacteria</taxon>
        <taxon>Bacillati</taxon>
        <taxon>Actinomycetota</taxon>
        <taxon>Actinomycetes</taxon>
        <taxon>Mycobacteriales</taxon>
        <taxon>Nocardiaceae</taxon>
        <taxon>Rhodococcoides</taxon>
    </lineage>
</organism>
<comment type="caution">
    <text evidence="1">The sequence shown here is derived from an EMBL/GenBank/DDBJ whole genome shotgun (WGS) entry which is preliminary data.</text>
</comment>
<accession>A0ABU4BGN4</accession>
<dbReference type="EMBL" id="JAWLJX010000006">
    <property type="protein sequence ID" value="MDV6263244.1"/>
    <property type="molecule type" value="Genomic_DNA"/>
</dbReference>
<proteinExistence type="predicted"/>
<evidence type="ECO:0000313" key="2">
    <source>
        <dbReference type="Proteomes" id="UP001185755"/>
    </source>
</evidence>
<gene>
    <name evidence="1" type="ORF">R3P96_18070</name>
</gene>
<keyword evidence="2" id="KW-1185">Reference proteome</keyword>
<evidence type="ECO:0000313" key="1">
    <source>
        <dbReference type="EMBL" id="MDV6263244.1"/>
    </source>
</evidence>
<dbReference type="InterPro" id="IPR029068">
    <property type="entry name" value="Glyas_Bleomycin-R_OHBP_Dase"/>
</dbReference>
<protein>
    <recommendedName>
        <fullName evidence="3">VOC domain-containing protein</fullName>
    </recommendedName>
</protein>
<dbReference type="RefSeq" id="WP_283277631.1">
    <property type="nucleotide sequence ID" value="NZ_JAWLJX010000006.1"/>
</dbReference>
<evidence type="ECO:0008006" key="3">
    <source>
        <dbReference type="Google" id="ProtNLM"/>
    </source>
</evidence>
<name>A0ABU4BGN4_9NOCA</name>
<dbReference type="Proteomes" id="UP001185755">
    <property type="component" value="Unassembled WGS sequence"/>
</dbReference>
<reference evidence="1 2" key="1">
    <citation type="submission" date="2023-10" db="EMBL/GenBank/DDBJ databases">
        <title>Development of a sustainable strategy for remediation of hydrocarbon-contaminated territories based on the waste exchange concept.</title>
        <authorList>
            <person name="Krivoruchko A."/>
        </authorList>
    </citation>
    <scope>NUCLEOTIDE SEQUENCE [LARGE SCALE GENOMIC DNA]</scope>
    <source>
        <strain evidence="1 2">IEGM 1323</strain>
    </source>
</reference>
<dbReference type="Gene3D" id="3.10.180.10">
    <property type="entry name" value="2,3-Dihydroxybiphenyl 1,2-Dioxygenase, domain 1"/>
    <property type="match status" value="1"/>
</dbReference>
<sequence length="84" mass="9271">MTAMLVTAMFGRSRATRVTEELFDAAYARLVGSRIEHSADPRMTQPGTVNTAHCGRGVCFRDPTGHFLEMLTHSYLTGQGEPVR</sequence>
<dbReference type="SUPFAM" id="SSF54593">
    <property type="entry name" value="Glyoxalase/Bleomycin resistance protein/Dihydroxybiphenyl dioxygenase"/>
    <property type="match status" value="1"/>
</dbReference>